<evidence type="ECO:0000256" key="6">
    <source>
        <dbReference type="ARBA" id="ARBA00023004"/>
    </source>
</evidence>
<dbReference type="InterPro" id="IPR050770">
    <property type="entry name" value="Intradiol_RC_Dioxygenase"/>
</dbReference>
<keyword evidence="6" id="KW-0408">Iron</keyword>
<dbReference type="InterPro" id="IPR015889">
    <property type="entry name" value="Intradiol_dOase_core"/>
</dbReference>
<evidence type="ECO:0000256" key="1">
    <source>
        <dbReference type="ARBA" id="ARBA00001965"/>
    </source>
</evidence>
<dbReference type="RefSeq" id="WP_061152165.1">
    <property type="nucleotide sequence ID" value="NZ_FCOM02000089.1"/>
</dbReference>
<dbReference type="PROSITE" id="PS00083">
    <property type="entry name" value="INTRADIOL_DIOXYGENAS"/>
    <property type="match status" value="1"/>
</dbReference>
<evidence type="ECO:0000313" key="9">
    <source>
        <dbReference type="Proteomes" id="UP000055019"/>
    </source>
</evidence>
<name>A0A158L2Z9_9BURK</name>
<organism evidence="8 9">
    <name type="scientific">Caballeronia arvi</name>
    <dbReference type="NCBI Taxonomy" id="1777135"/>
    <lineage>
        <taxon>Bacteria</taxon>
        <taxon>Pseudomonadati</taxon>
        <taxon>Pseudomonadota</taxon>
        <taxon>Betaproteobacteria</taxon>
        <taxon>Burkholderiales</taxon>
        <taxon>Burkholderiaceae</taxon>
        <taxon>Caballeronia</taxon>
    </lineage>
</organism>
<dbReference type="GO" id="GO:0018576">
    <property type="term" value="F:catechol 1,2-dioxygenase activity"/>
    <property type="evidence" value="ECO:0007669"/>
    <property type="project" value="InterPro"/>
</dbReference>
<dbReference type="PANTHER" id="PTHR33711:SF7">
    <property type="entry name" value="INTRADIOL RING-CLEAVAGE DIOXYGENASES DOMAIN-CONTAINING PROTEIN-RELATED"/>
    <property type="match status" value="1"/>
</dbReference>
<comment type="cofactor">
    <cofactor evidence="1">
        <name>Fe(3+)</name>
        <dbReference type="ChEBI" id="CHEBI:29034"/>
    </cofactor>
</comment>
<keyword evidence="3" id="KW-0479">Metal-binding</keyword>
<keyword evidence="5" id="KW-0560">Oxidoreductase</keyword>
<evidence type="ECO:0000256" key="5">
    <source>
        <dbReference type="ARBA" id="ARBA00023002"/>
    </source>
</evidence>
<dbReference type="SUPFAM" id="SSF49482">
    <property type="entry name" value="Aromatic compound dioxygenase"/>
    <property type="match status" value="1"/>
</dbReference>
<dbReference type="AlphaFoldDB" id="A0A158L2Z9"/>
<dbReference type="InterPro" id="IPR039390">
    <property type="entry name" value="1_2-HQD/HQD"/>
</dbReference>
<dbReference type="GO" id="GO:0008199">
    <property type="term" value="F:ferric iron binding"/>
    <property type="evidence" value="ECO:0007669"/>
    <property type="project" value="InterPro"/>
</dbReference>
<dbReference type="PANTHER" id="PTHR33711">
    <property type="entry name" value="DIOXYGENASE, PUTATIVE (AFU_ORTHOLOGUE AFUA_2G02910)-RELATED"/>
    <property type="match status" value="1"/>
</dbReference>
<evidence type="ECO:0000259" key="7">
    <source>
        <dbReference type="PROSITE" id="PS00083"/>
    </source>
</evidence>
<evidence type="ECO:0000313" key="8">
    <source>
        <dbReference type="EMBL" id="SAL87333.1"/>
    </source>
</evidence>
<feature type="domain" description="Intradiol ring-cleavage dioxygenases" evidence="7">
    <location>
        <begin position="129"/>
        <end position="157"/>
    </location>
</feature>
<comment type="caution">
    <text evidence="8">The sequence shown here is derived from an EMBL/GenBank/DDBJ whole genome shotgun (WGS) entry which is preliminary data.</text>
</comment>
<dbReference type="OrthoDB" id="9800887at2"/>
<keyword evidence="4" id="KW-0223">Dioxygenase</keyword>
<dbReference type="Gene3D" id="2.60.130.10">
    <property type="entry name" value="Aromatic compound dioxygenase"/>
    <property type="match status" value="1"/>
</dbReference>
<dbReference type="Proteomes" id="UP000055019">
    <property type="component" value="Unassembled WGS sequence"/>
</dbReference>
<dbReference type="InterPro" id="IPR007535">
    <property type="entry name" value="Catechol_dOase_N"/>
</dbReference>
<dbReference type="Pfam" id="PF04444">
    <property type="entry name" value="Dioxygenase_N"/>
    <property type="match status" value="1"/>
</dbReference>
<reference evidence="8" key="1">
    <citation type="submission" date="2016-01" db="EMBL/GenBank/DDBJ databases">
        <authorList>
            <person name="Peeters C."/>
        </authorList>
    </citation>
    <scope>NUCLEOTIDE SEQUENCE [LARGE SCALE GENOMIC DNA]</scope>
    <source>
        <strain evidence="8">LMG 29317</strain>
    </source>
</reference>
<sequence>MKDINDRSITEAVLASMSETSNARLKAVMTSLVSHLHDFAREIQLSEEEWFAAIEFLTSVGQISDDRRQEFVLLSDTLGLSMLVTSQNNHKPAGCTEPTLLGPFYVAEPPTFHNGADIANGALGTPCFVSGTVSGPNGQRISEALIDVWQSDEDGFYDVQRPAPDGLIVPQARGRLETLADGSFHFKSILAEAYPIPHDGPVGKMLAALGRHPWRPAHLHFWIRAEGFDPLITHIFRAGDKYIDSDAVFGVRSSLIVDWKHHDPGVTPDGSVSQTSFYTVAYDFVLSESDKATESLSASVSAAG</sequence>
<dbReference type="CDD" id="cd03461">
    <property type="entry name" value="1_2-HQD"/>
    <property type="match status" value="1"/>
</dbReference>
<proteinExistence type="inferred from homology"/>
<comment type="similarity">
    <text evidence="2">Belongs to the intradiol ring-cleavage dioxygenase family.</text>
</comment>
<dbReference type="InterPro" id="IPR000627">
    <property type="entry name" value="Intradiol_dOase_C"/>
</dbReference>
<dbReference type="GO" id="GO:0009712">
    <property type="term" value="P:catechol-containing compound metabolic process"/>
    <property type="evidence" value="ECO:0007669"/>
    <property type="project" value="InterPro"/>
</dbReference>
<evidence type="ECO:0000256" key="3">
    <source>
        <dbReference type="ARBA" id="ARBA00022723"/>
    </source>
</evidence>
<evidence type="ECO:0000256" key="2">
    <source>
        <dbReference type="ARBA" id="ARBA00007825"/>
    </source>
</evidence>
<accession>A0A158L2Z9</accession>
<dbReference type="EMBL" id="FCOM02000089">
    <property type="protein sequence ID" value="SAL87333.1"/>
    <property type="molecule type" value="Genomic_DNA"/>
</dbReference>
<dbReference type="Pfam" id="PF00775">
    <property type="entry name" value="Dioxygenase_C"/>
    <property type="match status" value="1"/>
</dbReference>
<gene>
    <name evidence="8" type="ORF">AWB74_08069</name>
</gene>
<protein>
    <submittedName>
        <fullName evidence="8">Catechol 1,2-dioxygenase</fullName>
    </submittedName>
</protein>
<keyword evidence="9" id="KW-1185">Reference proteome</keyword>
<evidence type="ECO:0000256" key="4">
    <source>
        <dbReference type="ARBA" id="ARBA00022964"/>
    </source>
</evidence>